<sequence>MPATTIPAMLLKRHAIHVVIVALPFLMFHWMAPFVSDLAPGLDYIRYRIWPQAELLFAVRSGTFPLYTHWVMGGMPSVAGVGLAQGYLPFPYVLALLPGYGTGSALQWNLLLDLFILAAAHVAMFRFLRKTGLAGGLAFFISMVTVYSPRILLSFIYGAALHTWAAQILLCSAIGCYYLHATRWKGPLFIIAAAYWVINSGNPPEAYYGMLAATLFVLLLPYAMASHEPGNKVDTLKARMAFWGKTGAFIVTAILLSAAYLLPLYFDMVRKTWFPHQSYEQISYFLETPIGLISNFFLPLRPLFAANFSGTPLYLAVMLVPVLFLLRVKLPKFIAVLWVLVIIIGLHALGPLTPVHRLAWEYLPLASSIRTPTRICMMLPVLFILPLVWLFTTTPSRGNTPLKKQPLFLLAMAAIVLTLLYLLMVPRAVKMSIGETPKINLQHIPSWVEPASTVLGLASLVMAGLYAACRRFKKETVLLLCIAGVLHLGILLRYGPFPASRIEPGDLRTYTELAAEKRQTINAFPNHFYPIGQFIYMDVITQAKNYMVEPFLGKIYRTWTSVNSRDAAYDLLNRGRTPDMVVMENYSEPQTPTATLSSPDLPPDTVNLTYSSCNRLIFRTQAALPCVFATSLAHTGHWRAWVNKKPAPIYRSNGYACAVSIPKGASTVEFRYWSPAAFWGMAISCATLALLGIIAAAFGVKKTGRRVLAGLVAAGALGLFFLWHDSLYSGKNLHTRYEWISPPVHRPQNLAFGKPTQMSSSSRSHTFTHDSACAVDGDTSVASCCLTHFEPNPAWEVDLKCVRKIEEILLHITLQGEYYDKVLPHTPGNTKQIWEKGILVVKKQPELFNGLPLTVAISTDRTDWQATLIHAIDTRAPLHLKLDTPVDARYIRIFASGKSRLCLNEVEVYGAFSAPPACDNNGQRGDGQLKGAAHHVTNGS</sequence>
<dbReference type="InterPro" id="IPR051941">
    <property type="entry name" value="BG_Antigen-Binding_Lectin"/>
</dbReference>
<dbReference type="KEGG" id="dol:Dole_2466"/>
<feature type="transmembrane region" description="Helical" evidence="1">
    <location>
        <begin position="155"/>
        <end position="179"/>
    </location>
</feature>
<dbReference type="Proteomes" id="UP000008561">
    <property type="component" value="Chromosome"/>
</dbReference>
<feature type="transmembrane region" description="Helical" evidence="1">
    <location>
        <begin position="304"/>
        <end position="326"/>
    </location>
</feature>
<dbReference type="Gene3D" id="2.60.120.260">
    <property type="entry name" value="Galactose-binding domain-like"/>
    <property type="match status" value="1"/>
</dbReference>
<feature type="transmembrane region" description="Helical" evidence="1">
    <location>
        <begin position="186"/>
        <end position="201"/>
    </location>
</feature>
<reference evidence="2 3" key="1">
    <citation type="submission" date="2007-10" db="EMBL/GenBank/DDBJ databases">
        <title>Complete sequence of Desulfococcus oleovorans Hxd3.</title>
        <authorList>
            <consortium name="US DOE Joint Genome Institute"/>
            <person name="Copeland A."/>
            <person name="Lucas S."/>
            <person name="Lapidus A."/>
            <person name="Barry K."/>
            <person name="Glavina del Rio T."/>
            <person name="Dalin E."/>
            <person name="Tice H."/>
            <person name="Pitluck S."/>
            <person name="Kiss H."/>
            <person name="Brettin T."/>
            <person name="Bruce D."/>
            <person name="Detter J.C."/>
            <person name="Han C."/>
            <person name="Schmutz J."/>
            <person name="Larimer F."/>
            <person name="Land M."/>
            <person name="Hauser L."/>
            <person name="Kyrpides N."/>
            <person name="Kim E."/>
            <person name="Wawrik B."/>
            <person name="Richardson P."/>
        </authorList>
    </citation>
    <scope>NUCLEOTIDE SEQUENCE [LARGE SCALE GENOMIC DNA]</scope>
    <source>
        <strain evidence="3">DSM 6200 / JCM 39069 / Hxd3</strain>
    </source>
</reference>
<feature type="transmembrane region" description="Helical" evidence="1">
    <location>
        <begin position="476"/>
        <end position="494"/>
    </location>
</feature>
<feature type="transmembrane region" description="Helical" evidence="1">
    <location>
        <begin position="372"/>
        <end position="394"/>
    </location>
</feature>
<evidence type="ECO:0000313" key="3">
    <source>
        <dbReference type="Proteomes" id="UP000008561"/>
    </source>
</evidence>
<feature type="transmembrane region" description="Helical" evidence="1">
    <location>
        <begin position="246"/>
        <end position="266"/>
    </location>
</feature>
<dbReference type="STRING" id="96561.Dole_2466"/>
<feature type="transmembrane region" description="Helical" evidence="1">
    <location>
        <begin position="676"/>
        <end position="700"/>
    </location>
</feature>
<gene>
    <name evidence="2" type="ordered locus">Dole_2466</name>
</gene>
<feature type="transmembrane region" description="Helical" evidence="1">
    <location>
        <begin position="406"/>
        <end position="424"/>
    </location>
</feature>
<evidence type="ECO:0000256" key="1">
    <source>
        <dbReference type="SAM" id="Phobius"/>
    </source>
</evidence>
<name>A8ZW36_DESOH</name>
<feature type="transmembrane region" description="Helical" evidence="1">
    <location>
        <begin position="207"/>
        <end position="225"/>
    </location>
</feature>
<proteinExistence type="predicted"/>
<keyword evidence="1" id="KW-0812">Transmembrane</keyword>
<protein>
    <recommendedName>
        <fullName evidence="4">YfhO family protein</fullName>
    </recommendedName>
</protein>
<keyword evidence="1" id="KW-0472">Membrane</keyword>
<evidence type="ECO:0008006" key="4">
    <source>
        <dbReference type="Google" id="ProtNLM"/>
    </source>
</evidence>
<keyword evidence="3" id="KW-1185">Reference proteome</keyword>
<dbReference type="HOGENOM" id="CLU_312103_0_0_7"/>
<dbReference type="PANTHER" id="PTHR45713">
    <property type="entry name" value="FTP DOMAIN-CONTAINING PROTEIN"/>
    <property type="match status" value="1"/>
</dbReference>
<keyword evidence="1" id="KW-1133">Transmembrane helix</keyword>
<feature type="transmembrane region" description="Helical" evidence="1">
    <location>
        <begin position="707"/>
        <end position="724"/>
    </location>
</feature>
<dbReference type="eggNOG" id="COG5617">
    <property type="taxonomic scope" value="Bacteria"/>
</dbReference>
<organism evidence="2 3">
    <name type="scientific">Desulfosudis oleivorans (strain DSM 6200 / JCM 39069 / Hxd3)</name>
    <name type="common">Desulfococcus oleovorans</name>
    <dbReference type="NCBI Taxonomy" id="96561"/>
    <lineage>
        <taxon>Bacteria</taxon>
        <taxon>Pseudomonadati</taxon>
        <taxon>Thermodesulfobacteriota</taxon>
        <taxon>Desulfobacteria</taxon>
        <taxon>Desulfobacterales</taxon>
        <taxon>Desulfosudaceae</taxon>
        <taxon>Desulfosudis</taxon>
    </lineage>
</organism>
<feature type="transmembrane region" description="Helical" evidence="1">
    <location>
        <begin position="132"/>
        <end position="149"/>
    </location>
</feature>
<feature type="transmembrane region" description="Helical" evidence="1">
    <location>
        <begin position="333"/>
        <end position="352"/>
    </location>
</feature>
<dbReference type="PANTHER" id="PTHR45713:SF6">
    <property type="entry name" value="F5_8 TYPE C DOMAIN-CONTAINING PROTEIN"/>
    <property type="match status" value="1"/>
</dbReference>
<feature type="transmembrane region" description="Helical" evidence="1">
    <location>
        <begin position="106"/>
        <end position="125"/>
    </location>
</feature>
<feature type="transmembrane region" description="Helical" evidence="1">
    <location>
        <begin position="15"/>
        <end position="32"/>
    </location>
</feature>
<evidence type="ECO:0000313" key="2">
    <source>
        <dbReference type="EMBL" id="ABW68270.1"/>
    </source>
</evidence>
<dbReference type="InterPro" id="IPR008979">
    <property type="entry name" value="Galactose-bd-like_sf"/>
</dbReference>
<dbReference type="SUPFAM" id="SSF49785">
    <property type="entry name" value="Galactose-binding domain-like"/>
    <property type="match status" value="1"/>
</dbReference>
<dbReference type="EMBL" id="CP000859">
    <property type="protein sequence ID" value="ABW68270.1"/>
    <property type="molecule type" value="Genomic_DNA"/>
</dbReference>
<feature type="transmembrane region" description="Helical" evidence="1">
    <location>
        <begin position="444"/>
        <end position="469"/>
    </location>
</feature>
<accession>A8ZW36</accession>
<dbReference type="AlphaFoldDB" id="A8ZW36"/>